<dbReference type="Proteomes" id="UP000284334">
    <property type="component" value="Segment"/>
</dbReference>
<name>A0A3T0ICL6_9CAUD</name>
<sequence length="49" mass="5615">MVNTNKKPLHKAQSRIEADAWIASIGKSQYPGEKLIVHRQGNEWHVYKG</sequence>
<gene>
    <name evidence="1" type="primary">122</name>
    <name evidence="1" type="ORF">SEA_GILSON_122</name>
</gene>
<dbReference type="EMBL" id="MK061412">
    <property type="protein sequence ID" value="AZU97186.1"/>
    <property type="molecule type" value="Genomic_DNA"/>
</dbReference>
<dbReference type="KEGG" id="vg:55612812"/>
<evidence type="ECO:0000313" key="2">
    <source>
        <dbReference type="Proteomes" id="UP000284334"/>
    </source>
</evidence>
<dbReference type="RefSeq" id="YP_009842571.1">
    <property type="nucleotide sequence ID" value="NC_048742.1"/>
</dbReference>
<reference evidence="1 2" key="1">
    <citation type="submission" date="2018-10" db="EMBL/GenBank/DDBJ databases">
        <authorList>
            <person name="Soria N.A."/>
            <person name="Batley M.G."/>
            <person name="Hanafy A."/>
            <person name="Singh N."/>
            <person name="Shaffer C.D."/>
            <person name="Weston-Hafer K.A."/>
            <person name="Russell D.A."/>
            <person name="Pope W.H."/>
            <person name="Jacobs-Sera D."/>
            <person name="Hendrix R.W."/>
            <person name="Hatfull G.F."/>
        </authorList>
    </citation>
    <scope>NUCLEOTIDE SEQUENCE [LARGE SCALE GENOMIC DNA]</scope>
</reference>
<organism evidence="1 2">
    <name type="scientific">Streptomyces phage Gilson</name>
    <dbReference type="NCBI Taxonomy" id="2488789"/>
    <lineage>
        <taxon>Viruses</taxon>
        <taxon>Duplodnaviria</taxon>
        <taxon>Heunggongvirae</taxon>
        <taxon>Uroviricota</taxon>
        <taxon>Caudoviricetes</taxon>
        <taxon>Stanwilliamsviridae</taxon>
        <taxon>Loccivirinae</taxon>
        <taxon>Gilsonvirus</taxon>
        <taxon>Gilsonvirus gilson</taxon>
    </lineage>
</organism>
<evidence type="ECO:0000313" key="1">
    <source>
        <dbReference type="EMBL" id="AZU97186.1"/>
    </source>
</evidence>
<keyword evidence="2" id="KW-1185">Reference proteome</keyword>
<accession>A0A3T0ICL6</accession>
<dbReference type="GeneID" id="55612812"/>
<proteinExistence type="predicted"/>
<protein>
    <submittedName>
        <fullName evidence="1">Uncharacterized protein</fullName>
    </submittedName>
</protein>